<evidence type="ECO:0000313" key="1">
    <source>
        <dbReference type="EMBL" id="KAJ6960934.1"/>
    </source>
</evidence>
<dbReference type="AlphaFoldDB" id="A0AAD6LHY8"/>
<accession>A0AAD6LHY8</accession>
<sequence>MVFLLSFQDMYQSDWADDFMPMNLAAYAPLKRMELVGESYLRTRWAEDKPDVLVFDDYSLWSSP</sequence>
<organism evidence="1 2">
    <name type="scientific">Populus alba x Populus x berolinensis</name>
    <dbReference type="NCBI Taxonomy" id="444605"/>
    <lineage>
        <taxon>Eukaryota</taxon>
        <taxon>Viridiplantae</taxon>
        <taxon>Streptophyta</taxon>
        <taxon>Embryophyta</taxon>
        <taxon>Tracheophyta</taxon>
        <taxon>Spermatophyta</taxon>
        <taxon>Magnoliopsida</taxon>
        <taxon>eudicotyledons</taxon>
        <taxon>Gunneridae</taxon>
        <taxon>Pentapetalae</taxon>
        <taxon>rosids</taxon>
        <taxon>fabids</taxon>
        <taxon>Malpighiales</taxon>
        <taxon>Salicaceae</taxon>
        <taxon>Saliceae</taxon>
        <taxon>Populus</taxon>
    </lineage>
</organism>
<protein>
    <submittedName>
        <fullName evidence="1">Uncharacterized protein</fullName>
    </submittedName>
</protein>
<reference evidence="1" key="1">
    <citation type="journal article" date="2023" name="Mol. Ecol. Resour.">
        <title>Chromosome-level genome assembly of a triploid poplar Populus alba 'Berolinensis'.</title>
        <authorList>
            <person name="Chen S."/>
            <person name="Yu Y."/>
            <person name="Wang X."/>
            <person name="Wang S."/>
            <person name="Zhang T."/>
            <person name="Zhou Y."/>
            <person name="He R."/>
            <person name="Meng N."/>
            <person name="Wang Y."/>
            <person name="Liu W."/>
            <person name="Liu Z."/>
            <person name="Liu J."/>
            <person name="Guo Q."/>
            <person name="Huang H."/>
            <person name="Sederoff R.R."/>
            <person name="Wang G."/>
            <person name="Qu G."/>
            <person name="Chen S."/>
        </authorList>
    </citation>
    <scope>NUCLEOTIDE SEQUENCE</scope>
    <source>
        <strain evidence="1">SC-2020</strain>
    </source>
</reference>
<dbReference type="Proteomes" id="UP001164929">
    <property type="component" value="Chromosome 17"/>
</dbReference>
<gene>
    <name evidence="1" type="ORF">NC653_038818</name>
</gene>
<comment type="caution">
    <text evidence="1">The sequence shown here is derived from an EMBL/GenBank/DDBJ whole genome shotgun (WGS) entry which is preliminary data.</text>
</comment>
<dbReference type="EMBL" id="JAQIZT010000017">
    <property type="protein sequence ID" value="KAJ6960934.1"/>
    <property type="molecule type" value="Genomic_DNA"/>
</dbReference>
<evidence type="ECO:0000313" key="2">
    <source>
        <dbReference type="Proteomes" id="UP001164929"/>
    </source>
</evidence>
<name>A0AAD6LHY8_9ROSI</name>
<proteinExistence type="predicted"/>
<keyword evidence="2" id="KW-1185">Reference proteome</keyword>